<feature type="transmembrane region" description="Helical" evidence="7">
    <location>
        <begin position="35"/>
        <end position="56"/>
    </location>
</feature>
<feature type="transmembrane region" description="Helical" evidence="7">
    <location>
        <begin position="155"/>
        <end position="178"/>
    </location>
</feature>
<name>A0A5C5RCB8_9ACTN</name>
<keyword evidence="4 7" id="KW-0812">Transmembrane</keyword>
<evidence type="ECO:0000256" key="5">
    <source>
        <dbReference type="ARBA" id="ARBA00022989"/>
    </source>
</evidence>
<dbReference type="OrthoDB" id="7274389at2"/>
<dbReference type="InterPro" id="IPR000515">
    <property type="entry name" value="MetI-like"/>
</dbReference>
<feature type="transmembrane region" description="Helical" evidence="7">
    <location>
        <begin position="265"/>
        <end position="288"/>
    </location>
</feature>
<feature type="transmembrane region" description="Helical" evidence="7">
    <location>
        <begin position="101"/>
        <end position="118"/>
    </location>
</feature>
<accession>A0A5C5RCB8</accession>
<evidence type="ECO:0000313" key="9">
    <source>
        <dbReference type="EMBL" id="TWS20262.1"/>
    </source>
</evidence>
<evidence type="ECO:0000259" key="8">
    <source>
        <dbReference type="PROSITE" id="PS50928"/>
    </source>
</evidence>
<evidence type="ECO:0000256" key="7">
    <source>
        <dbReference type="RuleBase" id="RU363032"/>
    </source>
</evidence>
<dbReference type="Pfam" id="PF00528">
    <property type="entry name" value="BPD_transp_1"/>
    <property type="match status" value="1"/>
</dbReference>
<dbReference type="SUPFAM" id="SSF161098">
    <property type="entry name" value="MetI-like"/>
    <property type="match status" value="1"/>
</dbReference>
<dbReference type="PANTHER" id="PTHR30151">
    <property type="entry name" value="ALKANE SULFONATE ABC TRANSPORTER-RELATED, MEMBRANE SUBUNIT"/>
    <property type="match status" value="1"/>
</dbReference>
<dbReference type="GO" id="GO:0055085">
    <property type="term" value="P:transmembrane transport"/>
    <property type="evidence" value="ECO:0007669"/>
    <property type="project" value="InterPro"/>
</dbReference>
<evidence type="ECO:0000256" key="2">
    <source>
        <dbReference type="ARBA" id="ARBA00022448"/>
    </source>
</evidence>
<evidence type="ECO:0000256" key="6">
    <source>
        <dbReference type="ARBA" id="ARBA00023136"/>
    </source>
</evidence>
<dbReference type="PANTHER" id="PTHR30151:SF0">
    <property type="entry name" value="ABC TRANSPORTER PERMEASE PROTEIN MJ0413-RELATED"/>
    <property type="match status" value="1"/>
</dbReference>
<keyword evidence="10" id="KW-1185">Reference proteome</keyword>
<protein>
    <submittedName>
        <fullName evidence="9">ABC transporter permease subunit</fullName>
    </submittedName>
</protein>
<feature type="domain" description="ABC transmembrane type-1" evidence="8">
    <location>
        <begin position="151"/>
        <end position="331"/>
    </location>
</feature>
<evidence type="ECO:0000256" key="4">
    <source>
        <dbReference type="ARBA" id="ARBA00022692"/>
    </source>
</evidence>
<comment type="caution">
    <text evidence="9">The sequence shown here is derived from an EMBL/GenBank/DDBJ whole genome shotgun (WGS) entry which is preliminary data.</text>
</comment>
<feature type="transmembrane region" description="Helical" evidence="7">
    <location>
        <begin position="213"/>
        <end position="231"/>
    </location>
</feature>
<dbReference type="EMBL" id="VIGW01000003">
    <property type="protein sequence ID" value="TWS20262.1"/>
    <property type="molecule type" value="Genomic_DNA"/>
</dbReference>
<keyword evidence="3" id="KW-1003">Cell membrane</keyword>
<keyword evidence="6 7" id="KW-0472">Membrane</keyword>
<dbReference type="CDD" id="cd06261">
    <property type="entry name" value="TM_PBP2"/>
    <property type="match status" value="1"/>
</dbReference>
<dbReference type="Gene3D" id="1.10.3720.10">
    <property type="entry name" value="MetI-like"/>
    <property type="match status" value="1"/>
</dbReference>
<proteinExistence type="inferred from homology"/>
<comment type="similarity">
    <text evidence="7">Belongs to the binding-protein-dependent transport system permease family.</text>
</comment>
<keyword evidence="2 7" id="KW-0813">Transport</keyword>
<dbReference type="AlphaFoldDB" id="A0A5C5RCB8"/>
<feature type="transmembrane region" description="Helical" evidence="7">
    <location>
        <begin position="190"/>
        <end position="207"/>
    </location>
</feature>
<dbReference type="Proteomes" id="UP000317291">
    <property type="component" value="Unassembled WGS sequence"/>
</dbReference>
<feature type="transmembrane region" description="Helical" evidence="7">
    <location>
        <begin position="68"/>
        <end position="89"/>
    </location>
</feature>
<reference evidence="9 10" key="1">
    <citation type="submission" date="2019-06" db="EMBL/GenBank/DDBJ databases">
        <title>Tsukamurella conjunctivitidis sp. nov., Tsukamurella assacharolytica sp. nov. and Tsukamurella sputae sp. nov. isolated from patients with conjunctivitis, bacteraemia (lymphoma) and respiratory infection (sputum) in Hong Kong.</title>
        <authorList>
            <person name="Teng J.L.L."/>
            <person name="Lee H.H."/>
            <person name="Fong J.Y.H."/>
            <person name="Fok K.M.N."/>
            <person name="Lau S.K.P."/>
            <person name="Woo P.C.Y."/>
        </authorList>
    </citation>
    <scope>NUCLEOTIDE SEQUENCE [LARGE SCALE GENOMIC DNA]</scope>
    <source>
        <strain evidence="9 10">HKU71</strain>
    </source>
</reference>
<evidence type="ECO:0000313" key="10">
    <source>
        <dbReference type="Proteomes" id="UP000317291"/>
    </source>
</evidence>
<organism evidence="9 10">
    <name type="scientific">Tsukamurella asaccharolytica</name>
    <dbReference type="NCBI Taxonomy" id="2592067"/>
    <lineage>
        <taxon>Bacteria</taxon>
        <taxon>Bacillati</taxon>
        <taxon>Actinomycetota</taxon>
        <taxon>Actinomycetes</taxon>
        <taxon>Mycobacteriales</taxon>
        <taxon>Tsukamurellaceae</taxon>
        <taxon>Tsukamurella</taxon>
    </lineage>
</organism>
<evidence type="ECO:0000256" key="3">
    <source>
        <dbReference type="ARBA" id="ARBA00022475"/>
    </source>
</evidence>
<evidence type="ECO:0000256" key="1">
    <source>
        <dbReference type="ARBA" id="ARBA00004651"/>
    </source>
</evidence>
<dbReference type="InterPro" id="IPR035906">
    <property type="entry name" value="MetI-like_sf"/>
</dbReference>
<sequence>MVTDQLTATAPAPASAADDEVRAALDRRAAAPPRVPLWGTASAGAWIVAAVLVLAVPDTTRFRVDATTAFGIVLAVVAAVIAVAAAVSLQSERTRSALSRRLPWAIAGAVWIVVWELSTAKSGWLAPPYFAAPQQLLYEAFNDRGILARSLGSSLVLLATGFLIGLIVGIATGVLIGWSERADYWVHPALLYLGPVPAIAWIPIVFVAAPTSFLGAVFLIALTVWFPVTLLTRAGVVSTPRAFYDVAQTLGADTRFLVTRISLPSALPSIFTGAFMGLGMSFATLTVAENFGVNAGLGWYINWKKGWSAYPAMYAAILIMVLFCGGLLIALLRTRDRVLRWQKDLTRW</sequence>
<feature type="transmembrane region" description="Helical" evidence="7">
    <location>
        <begin position="308"/>
        <end position="332"/>
    </location>
</feature>
<gene>
    <name evidence="9" type="ORF">FK529_06570</name>
</gene>
<comment type="subcellular location">
    <subcellularLocation>
        <location evidence="1 7">Cell membrane</location>
        <topology evidence="1 7">Multi-pass membrane protein</topology>
    </subcellularLocation>
</comment>
<dbReference type="GO" id="GO:0005886">
    <property type="term" value="C:plasma membrane"/>
    <property type="evidence" value="ECO:0007669"/>
    <property type="project" value="UniProtKB-SubCell"/>
</dbReference>
<keyword evidence="5 7" id="KW-1133">Transmembrane helix</keyword>
<dbReference type="PROSITE" id="PS50928">
    <property type="entry name" value="ABC_TM1"/>
    <property type="match status" value="1"/>
</dbReference>